<dbReference type="EMBL" id="PREU01000002">
    <property type="protein sequence ID" value="PPA77307.1"/>
    <property type="molecule type" value="Genomic_DNA"/>
</dbReference>
<dbReference type="PANTHER" id="PTHR34069">
    <property type="entry name" value="3-OXOACYL-[ACYL-CARRIER-PROTEIN] SYNTHASE 3"/>
    <property type="match status" value="1"/>
</dbReference>
<dbReference type="RefSeq" id="WP_104142519.1">
    <property type="nucleotide sequence ID" value="NZ_PREU01000002.1"/>
</dbReference>
<accession>A0A2S5GW54</accession>
<dbReference type="Pfam" id="PF08541">
    <property type="entry name" value="ACP_syn_III_C"/>
    <property type="match status" value="1"/>
</dbReference>
<dbReference type="OrthoDB" id="2514738at2"/>
<name>A0A2S5GW54_9BURK</name>
<comment type="caution">
    <text evidence="4">The sequence shown here is derived from an EMBL/GenBank/DDBJ whole genome shotgun (WGS) entry which is preliminary data.</text>
</comment>
<keyword evidence="2" id="KW-0012">Acyltransferase</keyword>
<evidence type="ECO:0000259" key="3">
    <source>
        <dbReference type="Pfam" id="PF08541"/>
    </source>
</evidence>
<dbReference type="Pfam" id="PF14518">
    <property type="entry name" value="Haem_oxygenas_2"/>
    <property type="match status" value="1"/>
</dbReference>
<reference evidence="4 5" key="1">
    <citation type="submission" date="2018-02" db="EMBL/GenBank/DDBJ databases">
        <title>Draft Genome of Achromobacter spanius stain 6.</title>
        <authorList>
            <person name="Gunasekera T.S."/>
            <person name="Radwan O."/>
            <person name="Ruiz O.N."/>
        </authorList>
    </citation>
    <scope>NUCLEOTIDE SEQUENCE [LARGE SCALE GENOMIC DNA]</scope>
    <source>
        <strain evidence="4 5">6</strain>
    </source>
</reference>
<keyword evidence="1" id="KW-0808">Transferase</keyword>
<protein>
    <recommendedName>
        <fullName evidence="3">Beta-ketoacyl-[acyl-carrier-protein] synthase III C-terminal domain-containing protein</fullName>
    </recommendedName>
</protein>
<evidence type="ECO:0000256" key="2">
    <source>
        <dbReference type="ARBA" id="ARBA00023315"/>
    </source>
</evidence>
<dbReference type="SUPFAM" id="SSF48613">
    <property type="entry name" value="Heme oxygenase-like"/>
    <property type="match status" value="1"/>
</dbReference>
<organism evidence="4 5">
    <name type="scientific">Achromobacter spanius</name>
    <dbReference type="NCBI Taxonomy" id="217203"/>
    <lineage>
        <taxon>Bacteria</taxon>
        <taxon>Pseudomonadati</taxon>
        <taxon>Pseudomonadota</taxon>
        <taxon>Betaproteobacteria</taxon>
        <taxon>Burkholderiales</taxon>
        <taxon>Alcaligenaceae</taxon>
        <taxon>Achromobacter</taxon>
    </lineage>
</organism>
<dbReference type="CDD" id="cd00827">
    <property type="entry name" value="init_cond_enzymes"/>
    <property type="match status" value="1"/>
</dbReference>
<proteinExistence type="predicted"/>
<dbReference type="Gene3D" id="3.40.47.10">
    <property type="match status" value="2"/>
</dbReference>
<dbReference type="Gene3D" id="1.20.910.10">
    <property type="entry name" value="Heme oxygenase-like"/>
    <property type="match status" value="1"/>
</dbReference>
<dbReference type="InterPro" id="IPR016039">
    <property type="entry name" value="Thiolase-like"/>
</dbReference>
<evidence type="ECO:0000313" key="5">
    <source>
        <dbReference type="Proteomes" id="UP000239990"/>
    </source>
</evidence>
<dbReference type="AlphaFoldDB" id="A0A2S5GW54"/>
<evidence type="ECO:0000313" key="4">
    <source>
        <dbReference type="EMBL" id="PPA77307.1"/>
    </source>
</evidence>
<dbReference type="InterPro" id="IPR013747">
    <property type="entry name" value="ACP_syn_III_C"/>
</dbReference>
<dbReference type="SUPFAM" id="SSF53901">
    <property type="entry name" value="Thiolase-like"/>
    <property type="match status" value="2"/>
</dbReference>
<dbReference type="GO" id="GO:0016746">
    <property type="term" value="F:acyltransferase activity"/>
    <property type="evidence" value="ECO:0007669"/>
    <property type="project" value="UniProtKB-KW"/>
</dbReference>
<sequence>MPIAFNRVYLEGAGYFMPGEPVSNEAMDNYIAPLNRMSSRIKGRILAENGIKHRYYAIDAEGQTVYTNAQLAANAIRDCLRRADSDLSAVSMLTSGSSGGDALMPGFANMIQGELAAQPMETLSVHGICAAGVSAIQAAAQGVEMGGHASALAVASELPSRLFKRSRFAARGYDADFDAHFLRWMLSDGAGALLLGNSGRALAGASKGVRLKLKWVHQRSFSGDYPVCMQLGLSADRAKGHLDYPSWNEAEADGALSLRQDIRLLPHLFDIGIHEYAKLVRDGWVDPDQVDHFLCHYSSEKFIPVVEDLMEKAGLVIPRERWFSNLAWRGNTGAASILIMLAEFLETREIKPGEQIFCYIPESGRFMAAYMLLEAEAVQAPAVAGASRSTADHPVNLAANPAAKSTARIDTQSDDADAIAPPHDPDMAPQGLGQLLTELAAIWHDYRSRVWRTPVVRRLRRREFQTGDYLNWMENWIPQVREGSKWMREGAASLTEQYAPLAALIDMHAGEEQNDFQILFQDYRTAGGTVDNIDALHRNPGGEALNAYLHGLAATRDPIGLLGAIYIIEGTGQRIVPALLPLLKASLKLPPDAFRFLEYHGHNDEHHLARWLSAVELALDCDEDGRAEQRIVDTARRTAALYLMQFHHVMEGDAA</sequence>
<evidence type="ECO:0000256" key="1">
    <source>
        <dbReference type="ARBA" id="ARBA00022679"/>
    </source>
</evidence>
<dbReference type="Proteomes" id="UP000239990">
    <property type="component" value="Unassembled WGS sequence"/>
</dbReference>
<dbReference type="PANTHER" id="PTHR34069:SF3">
    <property type="entry name" value="ACYL-COA:ACYL-COA ALKYLTRANSFERASE"/>
    <property type="match status" value="1"/>
</dbReference>
<dbReference type="GO" id="GO:0044550">
    <property type="term" value="P:secondary metabolite biosynthetic process"/>
    <property type="evidence" value="ECO:0007669"/>
    <property type="project" value="TreeGrafter"/>
</dbReference>
<dbReference type="InterPro" id="IPR016084">
    <property type="entry name" value="Haem_Oase-like_multi-hlx"/>
</dbReference>
<gene>
    <name evidence="4" type="ORF">C4E15_04560</name>
</gene>
<feature type="domain" description="Beta-ketoacyl-[acyl-carrier-protein] synthase III C-terminal" evidence="3">
    <location>
        <begin position="285"/>
        <end position="358"/>
    </location>
</feature>